<evidence type="ECO:0000256" key="3">
    <source>
        <dbReference type="ARBA" id="ARBA00022473"/>
    </source>
</evidence>
<proteinExistence type="inferred from homology"/>
<sequence length="248" mass="29339">METTKFLRIRCKAQDMMKIKRKIRSASTILIFLFRRKIYLVCGNGLVAVMGPSRQIDESNEDVRNSVRKRIIRNFLEVDVLQLHGAEHFGVKEFHRQLIQQQHWRHQKSSNNNNHNNNNIGRERFAAIRRPNICSYNKKLTFLSKKSKSIKIFLNLCRRQPEIAHAAYLGLAEAAAQCKRQFKFGRWNCTLRPTLKTFGLKANLIHEPSILKKGAFLRKFDFPYIVLTNLMGQQFNFRLNRFRFQFRI</sequence>
<keyword evidence="5" id="KW-0272">Extracellular matrix</keyword>
<dbReference type="InterPro" id="IPR005817">
    <property type="entry name" value="Wnt"/>
</dbReference>
<evidence type="ECO:0000256" key="8">
    <source>
        <dbReference type="RuleBase" id="RU003500"/>
    </source>
</evidence>
<dbReference type="GO" id="GO:0016055">
    <property type="term" value="P:Wnt signaling pathway"/>
    <property type="evidence" value="ECO:0007669"/>
    <property type="project" value="UniProtKB-KW"/>
</dbReference>
<accession>A0A915IMT7</accession>
<keyword evidence="3 8" id="KW-0217">Developmental protein</keyword>
<keyword evidence="7" id="KW-1015">Disulfide bond</keyword>
<evidence type="ECO:0000256" key="4">
    <source>
        <dbReference type="ARBA" id="ARBA00022525"/>
    </source>
</evidence>
<keyword evidence="6 8" id="KW-0879">Wnt signaling pathway</keyword>
<protein>
    <recommendedName>
        <fullName evidence="8">Protein Wnt</fullName>
    </recommendedName>
</protein>
<name>A0A915IMT7_ROMCU</name>
<keyword evidence="4" id="KW-0964">Secreted</keyword>
<reference evidence="10" key="1">
    <citation type="submission" date="2022-11" db="UniProtKB">
        <authorList>
            <consortium name="WormBaseParasite"/>
        </authorList>
    </citation>
    <scope>IDENTIFICATION</scope>
</reference>
<dbReference type="AlphaFoldDB" id="A0A915IMT7"/>
<comment type="function">
    <text evidence="8">Ligand for members of the frizzled family of seven transmembrane receptors.</text>
</comment>
<evidence type="ECO:0000256" key="7">
    <source>
        <dbReference type="ARBA" id="ARBA00023157"/>
    </source>
</evidence>
<evidence type="ECO:0000256" key="5">
    <source>
        <dbReference type="ARBA" id="ARBA00022530"/>
    </source>
</evidence>
<comment type="subcellular location">
    <subcellularLocation>
        <location evidence="1 8">Secreted</location>
        <location evidence="1 8">Extracellular space</location>
        <location evidence="1 8">Extracellular matrix</location>
    </subcellularLocation>
</comment>
<dbReference type="WBParaSite" id="nRc.2.0.1.t15286-RA">
    <property type="protein sequence ID" value="nRc.2.0.1.t15286-RA"/>
    <property type="gene ID" value="nRc.2.0.1.g15286"/>
</dbReference>
<dbReference type="GO" id="GO:0005576">
    <property type="term" value="C:extracellular region"/>
    <property type="evidence" value="ECO:0007669"/>
    <property type="project" value="InterPro"/>
</dbReference>
<evidence type="ECO:0000256" key="1">
    <source>
        <dbReference type="ARBA" id="ARBA00004498"/>
    </source>
</evidence>
<evidence type="ECO:0000313" key="9">
    <source>
        <dbReference type="Proteomes" id="UP000887565"/>
    </source>
</evidence>
<comment type="similarity">
    <text evidence="2 8">Belongs to the Wnt family.</text>
</comment>
<organism evidence="9 10">
    <name type="scientific">Romanomermis culicivorax</name>
    <name type="common">Nematode worm</name>
    <dbReference type="NCBI Taxonomy" id="13658"/>
    <lineage>
        <taxon>Eukaryota</taxon>
        <taxon>Metazoa</taxon>
        <taxon>Ecdysozoa</taxon>
        <taxon>Nematoda</taxon>
        <taxon>Enoplea</taxon>
        <taxon>Dorylaimia</taxon>
        <taxon>Mermithida</taxon>
        <taxon>Mermithoidea</taxon>
        <taxon>Mermithidae</taxon>
        <taxon>Romanomermis</taxon>
    </lineage>
</organism>
<evidence type="ECO:0000313" key="10">
    <source>
        <dbReference type="WBParaSite" id="nRc.2.0.1.t15286-RA"/>
    </source>
</evidence>
<dbReference type="GO" id="GO:0005102">
    <property type="term" value="F:signaling receptor binding"/>
    <property type="evidence" value="ECO:0007669"/>
    <property type="project" value="InterPro"/>
</dbReference>
<evidence type="ECO:0000256" key="2">
    <source>
        <dbReference type="ARBA" id="ARBA00005683"/>
    </source>
</evidence>
<dbReference type="Pfam" id="PF00110">
    <property type="entry name" value="wnt"/>
    <property type="match status" value="1"/>
</dbReference>
<keyword evidence="9" id="KW-1185">Reference proteome</keyword>
<dbReference type="Proteomes" id="UP000887565">
    <property type="component" value="Unplaced"/>
</dbReference>
<evidence type="ECO:0000256" key="6">
    <source>
        <dbReference type="ARBA" id="ARBA00022687"/>
    </source>
</evidence>